<feature type="transmembrane region" description="Helical" evidence="7">
    <location>
        <begin position="44"/>
        <end position="64"/>
    </location>
</feature>
<evidence type="ECO:0000256" key="4">
    <source>
        <dbReference type="ARBA" id="ARBA00022692"/>
    </source>
</evidence>
<dbReference type="GO" id="GO:0005886">
    <property type="term" value="C:plasma membrane"/>
    <property type="evidence" value="ECO:0007669"/>
    <property type="project" value="UniProtKB-SubCell"/>
</dbReference>
<evidence type="ECO:0000256" key="3">
    <source>
        <dbReference type="ARBA" id="ARBA00022475"/>
    </source>
</evidence>
<evidence type="ECO:0000259" key="8">
    <source>
        <dbReference type="Pfam" id="PF04290"/>
    </source>
</evidence>
<dbReference type="Proteomes" id="UP000186110">
    <property type="component" value="Chromosome"/>
</dbReference>
<dbReference type="GO" id="GO:0022857">
    <property type="term" value="F:transmembrane transporter activity"/>
    <property type="evidence" value="ECO:0007669"/>
    <property type="project" value="UniProtKB-UniRule"/>
</dbReference>
<feature type="transmembrane region" description="Helical" evidence="7">
    <location>
        <begin position="127"/>
        <end position="146"/>
    </location>
</feature>
<evidence type="ECO:0000256" key="5">
    <source>
        <dbReference type="ARBA" id="ARBA00022989"/>
    </source>
</evidence>
<feature type="domain" description="Tripartite ATP-independent periplasmic transporters DctQ component" evidence="8">
    <location>
        <begin position="22"/>
        <end position="149"/>
    </location>
</feature>
<protein>
    <recommendedName>
        <fullName evidence="7">TRAP transporter small permease protein</fullName>
    </recommendedName>
</protein>
<dbReference type="AlphaFoldDB" id="A0A1P8K9I9"/>
<keyword evidence="4 7" id="KW-0812">Transmembrane</keyword>
<dbReference type="InterPro" id="IPR055348">
    <property type="entry name" value="DctQ"/>
</dbReference>
<dbReference type="eggNOG" id="COG3090">
    <property type="taxonomic scope" value="Bacteria"/>
</dbReference>
<keyword evidence="10" id="KW-1185">Reference proteome</keyword>
<sequence>MRILDVLARACAVLAGCLLTLITLMTCASVLGRNFLGATLAGDFELTGVATGLAVALFMPWCQLRRGNILVDFFTAKASARTTAWLDRSGALLLAAFMALLAWRTALGGANAWENQSSSMLLGFPDWLVYAGMVPPLVLTAVIALYQSISSGESARP</sequence>
<feature type="transmembrane region" description="Helical" evidence="7">
    <location>
        <begin position="12"/>
        <end position="32"/>
    </location>
</feature>
<keyword evidence="2 7" id="KW-0813">Transport</keyword>
<name>A0A1P8K9I9_9BURK</name>
<gene>
    <name evidence="9" type="ORF">RS694_09075</name>
</gene>
<comment type="subunit">
    <text evidence="7">The complex comprises the extracytoplasmic solute receptor protein and the two transmembrane proteins.</text>
</comment>
<evidence type="ECO:0000256" key="1">
    <source>
        <dbReference type="ARBA" id="ARBA00004651"/>
    </source>
</evidence>
<evidence type="ECO:0000256" key="2">
    <source>
        <dbReference type="ARBA" id="ARBA00022448"/>
    </source>
</evidence>
<comment type="similarity">
    <text evidence="7">Belongs to the TRAP transporter small permease family.</text>
</comment>
<keyword evidence="5 7" id="KW-1133">Transmembrane helix</keyword>
<reference evidence="9 10" key="1">
    <citation type="submission" date="2017-01" db="EMBL/GenBank/DDBJ databases">
        <authorList>
            <person name="Mah S.A."/>
            <person name="Swanson W.J."/>
            <person name="Moy G.W."/>
            <person name="Vacquier V.D."/>
        </authorList>
    </citation>
    <scope>NUCLEOTIDE SEQUENCE [LARGE SCALE GENOMIC DNA]</scope>
    <source>
        <strain evidence="9 10">DSM 22694</strain>
    </source>
</reference>
<dbReference type="KEGG" id="rsb:RS694_09075"/>
<keyword evidence="6 7" id="KW-0472">Membrane</keyword>
<dbReference type="STRING" id="1484693.RS694_09075"/>
<evidence type="ECO:0000256" key="7">
    <source>
        <dbReference type="RuleBase" id="RU369079"/>
    </source>
</evidence>
<keyword evidence="3" id="KW-1003">Cell membrane</keyword>
<keyword evidence="7" id="KW-0997">Cell inner membrane</keyword>
<evidence type="ECO:0000313" key="9">
    <source>
        <dbReference type="EMBL" id="APW42669.1"/>
    </source>
</evidence>
<evidence type="ECO:0000313" key="10">
    <source>
        <dbReference type="Proteomes" id="UP000186110"/>
    </source>
</evidence>
<feature type="transmembrane region" description="Helical" evidence="7">
    <location>
        <begin position="85"/>
        <end position="107"/>
    </location>
</feature>
<organism evidence="9 10">
    <name type="scientific">Rhodoferax saidenbachensis</name>
    <dbReference type="NCBI Taxonomy" id="1484693"/>
    <lineage>
        <taxon>Bacteria</taxon>
        <taxon>Pseudomonadati</taxon>
        <taxon>Pseudomonadota</taxon>
        <taxon>Betaproteobacteria</taxon>
        <taxon>Burkholderiales</taxon>
        <taxon>Comamonadaceae</taxon>
        <taxon>Rhodoferax</taxon>
    </lineage>
</organism>
<proteinExistence type="inferred from homology"/>
<evidence type="ECO:0000256" key="6">
    <source>
        <dbReference type="ARBA" id="ARBA00023136"/>
    </source>
</evidence>
<comment type="function">
    <text evidence="7">Part of the tripartite ATP-independent periplasmic (TRAP) transport system.</text>
</comment>
<comment type="subcellular location">
    <subcellularLocation>
        <location evidence="7">Cell inner membrane</location>
        <topology evidence="7">Multi-pass membrane protein</topology>
    </subcellularLocation>
    <subcellularLocation>
        <location evidence="1">Cell membrane</location>
        <topology evidence="1">Multi-pass membrane protein</topology>
    </subcellularLocation>
</comment>
<accession>A0A1P8K9I9</accession>
<dbReference type="RefSeq" id="WP_029707644.1">
    <property type="nucleotide sequence ID" value="NZ_CP019239.1"/>
</dbReference>
<dbReference type="Pfam" id="PF04290">
    <property type="entry name" value="DctQ"/>
    <property type="match status" value="1"/>
</dbReference>
<dbReference type="EMBL" id="CP019239">
    <property type="protein sequence ID" value="APW42669.1"/>
    <property type="molecule type" value="Genomic_DNA"/>
</dbReference>